<reference evidence="2" key="1">
    <citation type="submission" date="2020-11" db="EMBL/GenBank/DDBJ databases">
        <authorList>
            <person name="Tran Van P."/>
        </authorList>
    </citation>
    <scope>NUCLEOTIDE SEQUENCE</scope>
</reference>
<feature type="compositionally biased region" description="Polar residues" evidence="1">
    <location>
        <begin position="1"/>
        <end position="10"/>
    </location>
</feature>
<feature type="region of interest" description="Disordered" evidence="1">
    <location>
        <begin position="282"/>
        <end position="311"/>
    </location>
</feature>
<gene>
    <name evidence="2" type="ORF">TTEB3V08_LOCUS7439</name>
</gene>
<proteinExistence type="predicted"/>
<organism evidence="2">
    <name type="scientific">Timema tahoe</name>
    <dbReference type="NCBI Taxonomy" id="61484"/>
    <lineage>
        <taxon>Eukaryota</taxon>
        <taxon>Metazoa</taxon>
        <taxon>Ecdysozoa</taxon>
        <taxon>Arthropoda</taxon>
        <taxon>Hexapoda</taxon>
        <taxon>Insecta</taxon>
        <taxon>Pterygota</taxon>
        <taxon>Neoptera</taxon>
        <taxon>Polyneoptera</taxon>
        <taxon>Phasmatodea</taxon>
        <taxon>Timematodea</taxon>
        <taxon>Timematoidea</taxon>
        <taxon>Timematidae</taxon>
        <taxon>Timema</taxon>
    </lineage>
</organism>
<evidence type="ECO:0000313" key="2">
    <source>
        <dbReference type="EMBL" id="CAD7459487.1"/>
    </source>
</evidence>
<feature type="compositionally biased region" description="Low complexity" evidence="1">
    <location>
        <begin position="177"/>
        <end position="188"/>
    </location>
</feature>
<feature type="region of interest" description="Disordered" evidence="1">
    <location>
        <begin position="451"/>
        <end position="524"/>
    </location>
</feature>
<feature type="compositionally biased region" description="Polar residues" evidence="1">
    <location>
        <begin position="132"/>
        <end position="152"/>
    </location>
</feature>
<feature type="compositionally biased region" description="Polar residues" evidence="1">
    <location>
        <begin position="282"/>
        <end position="298"/>
    </location>
</feature>
<sequence length="852" mass="94435">MRLPDITTNKPVKRLISKSSSSDTNSPCSRRNHEATRYHYQQARGPMRLPDITTNKPVKRPISKSTSSESGSDPGLAAIPVDVTVTSRVEVKAKPPLHLHRGKSGYHEAQLTGASNKKLEYSYNEILITKSTAPSSTNTGPTPCNKVNQSLQPPGREEEKDYGLEYDECRTRERPDLSTTSTSLFPSTRQPPRKKVEEVSGFVIVSKQSYFKPIRDPRGHLPPLDKTATAPGGGLNTTQRPNITVGGLSDVDGGGTSSQGRLWAASGPGGPMGLIEEEYVQGSQRTTPCRPSNRTTMIEDQPPGSVPTEDIKKLDKIQAIEGWMQLQEDEYQRRESNTRLPDSSGPQYKPVSHSPFPTDPRDANIPQTSSSRYPQPEPLCQAVKVSSQHNSSDVFTCRSRDRLSGGRVTRTGSTLQEIEAMIVPNEPSRRMIDHPHLMKIVMLPETKGVRESLTETKLLPETRDTRERLTETRDPRERLTETRDPRERLTETRDPRERLTETRDPRERLTETRDPRERLTETRDPRERLMEIRDPRERLTETRDPRERLTEIRDPRERLTGIRLPPETSRDMRERLMETVILPEIQRVRVGLDRQMDLINRLDTTVKWGQRQMEEHVRSLAAGTRLQGQGNPGGGDEKLAADTRLQGQGDPGGGDEKLAADTRLQGQGDPGGGDEKLAAGTRLQGQGDPGGGDGELVAGTRLQGQGDPGGGDEKLAAGTRLQGQGDPGGGDDKLVASSFWHHRPALLRRDVSSSGDLAGEQECDEILDQIYCRLCIGWDVYPSQYKAQVLDVINAPGPGTPGMETAEELSEVLPAPVESWSKTQVEYLCEQDGVRSGGSYNTQYLVRGSILV</sequence>
<feature type="region of interest" description="Disordered" evidence="1">
    <location>
        <begin position="132"/>
        <end position="195"/>
    </location>
</feature>
<feature type="compositionally biased region" description="Polar residues" evidence="1">
    <location>
        <begin position="17"/>
        <end position="29"/>
    </location>
</feature>
<feature type="compositionally biased region" description="Basic and acidic residues" evidence="1">
    <location>
        <begin position="155"/>
        <end position="176"/>
    </location>
</feature>
<accession>A0A7R9NX55</accession>
<protein>
    <submittedName>
        <fullName evidence="2">Uncharacterized protein</fullName>
    </submittedName>
</protein>
<feature type="region of interest" description="Disordered" evidence="1">
    <location>
        <begin position="330"/>
        <end position="376"/>
    </location>
</feature>
<evidence type="ECO:0000256" key="1">
    <source>
        <dbReference type="SAM" id="MobiDB-lite"/>
    </source>
</evidence>
<feature type="region of interest" description="Disordered" evidence="1">
    <location>
        <begin position="621"/>
        <end position="731"/>
    </location>
</feature>
<feature type="region of interest" description="Disordered" evidence="1">
    <location>
        <begin position="1"/>
        <end position="79"/>
    </location>
</feature>
<feature type="region of interest" description="Disordered" evidence="1">
    <location>
        <begin position="214"/>
        <end position="270"/>
    </location>
</feature>
<dbReference type="AlphaFoldDB" id="A0A7R9NX55"/>
<name>A0A7R9NX55_9NEOP</name>
<dbReference type="EMBL" id="OE002907">
    <property type="protein sequence ID" value="CAD7459487.1"/>
    <property type="molecule type" value="Genomic_DNA"/>
</dbReference>